<sequence>MMNLAEFRRTASRLADYLPWVALVAPGVVINKDGSFQRTAKFRGPDLDSAVAAELVAVAARINNAFRRLGSGWSIFVEAQRHEAATYPESQFPDPASGLVDAERKADFEEEGVHFVSSYFLTFLYLPPAEEAARTEGWLYEGRERSGVDPHEVLRAFVDRTERVLSLLDGFMPECRSLDDGETLTYLHSTVSTKRHRVNVPETPVYLDALLTDEPLTGGLEPRLGDQHLRLLTIVGFPTATTPGLLDELNRLAFPYRWSTRAILLDKVDATKLLTKIRRQWFAKRKSIAAILKEVMTNEASVLMDTDASNKAADADLALQELGADMSGMAYVTATIAVWDADPRAADEKLRLAEKVIQGRDFTAMIETVNAVDAWLGSLPGHAYANVRQPPISTLNLAHMIPLSAMWAGPERDEHFGSPPLLYGKTEGSTPFRLSLHVGDVGHTLVVGPTGAGKSVLLALMALQFRRYPGSQVFAFDFGGSIRAATLSMGGDWHDLGGELTEGAQASVSLQPLARVHDTYERAWAADWIVAILAREGIPITPDVKEHIWTALTSLASAPVAERTITGLAVLLQANDLKRALRPYCIGGPYGRLLDAEAEHLGAASVQAFEIEGLVGTGAAPAVLTYLFHRIGDRLDGRPTLLIIDEGWLALDDEGFAGQLREWLKTLRKKNASVIFATQSLSDIDGSEVAPAIIESCPTRLLLPNERAIEPQITAIYRRFGLNDRQIEILARATPKRDYYCQSRRGNRLFELGLSEIGLALCAASSKTDQALIASVVAEHGRDDFLAAWLRARNAGWAADLIPNFIPQAEKEPQS</sequence>
<keyword evidence="3" id="KW-0067">ATP-binding</keyword>
<dbReference type="Gene3D" id="3.40.50.300">
    <property type="entry name" value="P-loop containing nucleotide triphosphate hydrolases"/>
    <property type="match status" value="2"/>
</dbReference>
<dbReference type="InterPro" id="IPR003593">
    <property type="entry name" value="AAA+_ATPase"/>
</dbReference>
<dbReference type="InterPro" id="IPR043964">
    <property type="entry name" value="P-loop_TraG"/>
</dbReference>
<accession>A0A2W7CB15</accession>
<dbReference type="Pfam" id="PF19044">
    <property type="entry name" value="P-loop_TraG"/>
    <property type="match status" value="1"/>
</dbReference>
<dbReference type="SUPFAM" id="SSF52540">
    <property type="entry name" value="P-loop containing nucleoside triphosphate hydrolases"/>
    <property type="match status" value="1"/>
</dbReference>
<dbReference type="PANTHER" id="PTHR30121:SF12">
    <property type="entry name" value="TYPE IV SECRETION SYSTEM PROTEIN CAGE"/>
    <property type="match status" value="1"/>
</dbReference>
<evidence type="ECO:0000256" key="1">
    <source>
        <dbReference type="ARBA" id="ARBA00006512"/>
    </source>
</evidence>
<keyword evidence="2" id="KW-0547">Nucleotide-binding</keyword>
<dbReference type="EMBL" id="MZXV01000001">
    <property type="protein sequence ID" value="PZV40480.1"/>
    <property type="molecule type" value="Genomic_DNA"/>
</dbReference>
<reference evidence="6" key="1">
    <citation type="submission" date="2017-03" db="EMBL/GenBank/DDBJ databases">
        <authorList>
            <person name="Safronova V.I."/>
            <person name="Sazanova A.L."/>
            <person name="Chirak E.R."/>
        </authorList>
    </citation>
    <scope>NUCLEOTIDE SEQUENCE [LARGE SCALE GENOMIC DNA]</scope>
    <source>
        <strain evidence="6">Ach-343</strain>
    </source>
</reference>
<protein>
    <submittedName>
        <fullName evidence="5">Conjugal transfer protein TrbE</fullName>
    </submittedName>
</protein>
<comment type="similarity">
    <text evidence="1">Belongs to the TrbE/VirB4 family.</text>
</comment>
<evidence type="ECO:0000313" key="6">
    <source>
        <dbReference type="Proteomes" id="UP000248616"/>
    </source>
</evidence>
<dbReference type="GO" id="GO:0005524">
    <property type="term" value="F:ATP binding"/>
    <property type="evidence" value="ECO:0007669"/>
    <property type="project" value="UniProtKB-KW"/>
</dbReference>
<dbReference type="CDD" id="cd01127">
    <property type="entry name" value="TrwB_TraG_TraD_VirD4"/>
    <property type="match status" value="1"/>
</dbReference>
<dbReference type="AlphaFoldDB" id="A0A2W7CB15"/>
<evidence type="ECO:0000259" key="4">
    <source>
        <dbReference type="SMART" id="SM00382"/>
    </source>
</evidence>
<dbReference type="Proteomes" id="UP000248616">
    <property type="component" value="Unassembled WGS sequence"/>
</dbReference>
<dbReference type="NCBIfam" id="NF010447">
    <property type="entry name" value="PRK13873.1"/>
    <property type="match status" value="1"/>
</dbReference>
<dbReference type="InterPro" id="IPR027417">
    <property type="entry name" value="P-loop_NTPase"/>
</dbReference>
<evidence type="ECO:0000256" key="2">
    <source>
        <dbReference type="ARBA" id="ARBA00022741"/>
    </source>
</evidence>
<dbReference type="Pfam" id="PF03135">
    <property type="entry name" value="CagE_TrbE_VirB"/>
    <property type="match status" value="1"/>
</dbReference>
<evidence type="ECO:0000313" key="5">
    <source>
        <dbReference type="EMBL" id="PZV40480.1"/>
    </source>
</evidence>
<evidence type="ECO:0000256" key="3">
    <source>
        <dbReference type="ARBA" id="ARBA00022840"/>
    </source>
</evidence>
<dbReference type="SMART" id="SM00382">
    <property type="entry name" value="AAA"/>
    <property type="match status" value="1"/>
</dbReference>
<comment type="caution">
    <text evidence="5">The sequence shown here is derived from an EMBL/GenBank/DDBJ whole genome shotgun (WGS) entry which is preliminary data.</text>
</comment>
<dbReference type="OrthoDB" id="9816422at2"/>
<name>A0A2W7CB15_9HYPH</name>
<feature type="domain" description="AAA+ ATPase" evidence="4">
    <location>
        <begin position="440"/>
        <end position="705"/>
    </location>
</feature>
<dbReference type="RefSeq" id="WP_111542270.1">
    <property type="nucleotide sequence ID" value="NZ_MZXV01000001.1"/>
</dbReference>
<organism evidence="5 6">
    <name type="scientific">Mesorhizobium kowhaii</name>
    <dbReference type="NCBI Taxonomy" id="1300272"/>
    <lineage>
        <taxon>Bacteria</taxon>
        <taxon>Pseudomonadati</taxon>
        <taxon>Pseudomonadota</taxon>
        <taxon>Alphaproteobacteria</taxon>
        <taxon>Hyphomicrobiales</taxon>
        <taxon>Phyllobacteriaceae</taxon>
        <taxon>Mesorhizobium</taxon>
    </lineage>
</organism>
<dbReference type="InterPro" id="IPR018145">
    <property type="entry name" value="CagE_TrbE_VirB_cntrl_dom"/>
</dbReference>
<dbReference type="PANTHER" id="PTHR30121">
    <property type="entry name" value="UNCHARACTERIZED PROTEIN YJGR-RELATED"/>
    <property type="match status" value="1"/>
</dbReference>
<gene>
    <name evidence="5" type="ORF">B5V02_00135</name>
</gene>
<dbReference type="InterPro" id="IPR051162">
    <property type="entry name" value="T4SS_component"/>
</dbReference>
<proteinExistence type="inferred from homology"/>
<keyword evidence="6" id="KW-1185">Reference proteome</keyword>